<dbReference type="GO" id="GO:0005886">
    <property type="term" value="C:plasma membrane"/>
    <property type="evidence" value="ECO:0007669"/>
    <property type="project" value="UniProtKB-SubCell"/>
</dbReference>
<keyword evidence="3" id="KW-1003">Cell membrane</keyword>
<dbReference type="Gene3D" id="3.30.240.20">
    <property type="entry name" value="bsu07140 like domains"/>
    <property type="match status" value="1"/>
</dbReference>
<evidence type="ECO:0000259" key="9">
    <source>
        <dbReference type="Pfam" id="PF04239"/>
    </source>
</evidence>
<feature type="transmembrane region" description="Helical" evidence="8">
    <location>
        <begin position="47"/>
        <end position="64"/>
    </location>
</feature>
<dbReference type="InterPro" id="IPR023090">
    <property type="entry name" value="UPF0702_alpha/beta_dom_sf"/>
</dbReference>
<comment type="caution">
    <text evidence="10">The sequence shown here is derived from an EMBL/GenBank/DDBJ whole genome shotgun (WGS) entry which is preliminary data.</text>
</comment>
<keyword evidence="4 8" id="KW-0812">Transmembrane</keyword>
<organism evidence="10 11">
    <name type="scientific">Mycobacterium alsense</name>
    <dbReference type="NCBI Taxonomy" id="324058"/>
    <lineage>
        <taxon>Bacteria</taxon>
        <taxon>Bacillati</taxon>
        <taxon>Actinomycetota</taxon>
        <taxon>Actinomycetes</taxon>
        <taxon>Mycobacteriales</taxon>
        <taxon>Mycobacteriaceae</taxon>
        <taxon>Mycobacterium</taxon>
    </lineage>
</organism>
<feature type="domain" description="YetF C-terminal" evidence="9">
    <location>
        <begin position="96"/>
        <end position="162"/>
    </location>
</feature>
<evidence type="ECO:0000256" key="7">
    <source>
        <dbReference type="SAM" id="MobiDB-lite"/>
    </source>
</evidence>
<proteinExistence type="inferred from homology"/>
<reference evidence="10" key="2">
    <citation type="journal article" date="2022" name="BMC Genomics">
        <title>Comparative genome analysis of mycobacteria focusing on tRNA and non-coding RNA.</title>
        <authorList>
            <person name="Behra P.R.K."/>
            <person name="Pettersson B.M.F."/>
            <person name="Ramesh M."/>
            <person name="Das S."/>
            <person name="Dasgupta S."/>
            <person name="Kirsebom L.A."/>
        </authorList>
    </citation>
    <scope>NUCLEOTIDE SEQUENCE</scope>
    <source>
        <strain evidence="10">CCUG 55640</strain>
    </source>
</reference>
<dbReference type="Proteomes" id="UP001141650">
    <property type="component" value="Unassembled WGS sequence"/>
</dbReference>
<dbReference type="PANTHER" id="PTHR34582">
    <property type="entry name" value="UPF0702 TRANSMEMBRANE PROTEIN YCAP"/>
    <property type="match status" value="1"/>
</dbReference>
<comment type="similarity">
    <text evidence="2">Belongs to the UPF0702 family.</text>
</comment>
<evidence type="ECO:0000256" key="1">
    <source>
        <dbReference type="ARBA" id="ARBA00004651"/>
    </source>
</evidence>
<dbReference type="RefSeq" id="WP_083137626.1">
    <property type="nucleotide sequence ID" value="NZ_JACKVH010000015.1"/>
</dbReference>
<evidence type="ECO:0000256" key="4">
    <source>
        <dbReference type="ARBA" id="ARBA00022692"/>
    </source>
</evidence>
<name>A0AA41XPY6_9MYCO</name>
<sequence>MDLILHALIGDPHGVVGAAIKTSTLFLTAAVLFRFTERRTLAEFAPFDWIAAVAAGAIVGRAATASDTSWLSATVALSCLLVAHAVLARLRLVPGIRRFIDPPLKVLIRDGQVDRRNLRHCGLTTSDLEAVLRLHGHPNADGVNLAIFEAKGAISVLRDDNRNDNRKDNEAGSSRSGLGHGPPRRRETA</sequence>
<dbReference type="Pfam" id="PF04239">
    <property type="entry name" value="DUF421"/>
    <property type="match status" value="1"/>
</dbReference>
<evidence type="ECO:0000256" key="3">
    <source>
        <dbReference type="ARBA" id="ARBA00022475"/>
    </source>
</evidence>
<feature type="compositionally biased region" description="Basic and acidic residues" evidence="7">
    <location>
        <begin position="159"/>
        <end position="170"/>
    </location>
</feature>
<keyword evidence="6 8" id="KW-0472">Membrane</keyword>
<feature type="transmembrane region" description="Helical" evidence="8">
    <location>
        <begin position="70"/>
        <end position="90"/>
    </location>
</feature>
<evidence type="ECO:0000313" key="10">
    <source>
        <dbReference type="EMBL" id="MCV7380053.1"/>
    </source>
</evidence>
<evidence type="ECO:0000313" key="11">
    <source>
        <dbReference type="Proteomes" id="UP001141650"/>
    </source>
</evidence>
<dbReference type="AlphaFoldDB" id="A0AA41XPY6"/>
<accession>A0AA41XPY6</accession>
<feature type="transmembrane region" description="Helical" evidence="8">
    <location>
        <begin position="15"/>
        <end position="35"/>
    </location>
</feature>
<reference evidence="10" key="1">
    <citation type="submission" date="2020-07" db="EMBL/GenBank/DDBJ databases">
        <authorList>
            <person name="Pettersson B.M.F."/>
            <person name="Behra P.R.K."/>
            <person name="Ramesh M."/>
            <person name="Das S."/>
            <person name="Dasgupta S."/>
            <person name="Kirsebom L.A."/>
        </authorList>
    </citation>
    <scope>NUCLEOTIDE SEQUENCE</scope>
    <source>
        <strain evidence="10">CCUG 55640</strain>
    </source>
</reference>
<evidence type="ECO:0000256" key="6">
    <source>
        <dbReference type="ARBA" id="ARBA00023136"/>
    </source>
</evidence>
<comment type="subcellular location">
    <subcellularLocation>
        <location evidence="1">Cell membrane</location>
        <topology evidence="1">Multi-pass membrane protein</topology>
    </subcellularLocation>
</comment>
<evidence type="ECO:0000256" key="8">
    <source>
        <dbReference type="SAM" id="Phobius"/>
    </source>
</evidence>
<gene>
    <name evidence="10" type="ORF">H7K38_15510</name>
</gene>
<feature type="region of interest" description="Disordered" evidence="7">
    <location>
        <begin position="159"/>
        <end position="189"/>
    </location>
</feature>
<evidence type="ECO:0000256" key="5">
    <source>
        <dbReference type="ARBA" id="ARBA00022989"/>
    </source>
</evidence>
<dbReference type="PANTHER" id="PTHR34582:SF6">
    <property type="entry name" value="UPF0702 TRANSMEMBRANE PROTEIN YCAP"/>
    <property type="match status" value="1"/>
</dbReference>
<protein>
    <submittedName>
        <fullName evidence="10">DUF421 domain-containing protein</fullName>
    </submittedName>
</protein>
<keyword evidence="5 8" id="KW-1133">Transmembrane helix</keyword>
<dbReference type="EMBL" id="JACKVH010000015">
    <property type="protein sequence ID" value="MCV7380053.1"/>
    <property type="molecule type" value="Genomic_DNA"/>
</dbReference>
<dbReference type="InterPro" id="IPR007353">
    <property type="entry name" value="DUF421"/>
</dbReference>
<evidence type="ECO:0000256" key="2">
    <source>
        <dbReference type="ARBA" id="ARBA00006448"/>
    </source>
</evidence>